<dbReference type="Proteomes" id="UP000515861">
    <property type="component" value="Chromosome"/>
</dbReference>
<gene>
    <name evidence="1" type="ORF">H8M03_00410</name>
</gene>
<proteinExistence type="predicted"/>
<evidence type="ECO:0000313" key="1">
    <source>
        <dbReference type="EMBL" id="QNM82874.1"/>
    </source>
</evidence>
<dbReference type="KEGG" id="ssau:H8M03_00410"/>
<keyword evidence="2" id="KW-1185">Reference proteome</keyword>
<dbReference type="Pfam" id="PF01963">
    <property type="entry name" value="TraB_PrgY_gumN"/>
    <property type="match status" value="2"/>
</dbReference>
<dbReference type="RefSeq" id="WP_187479829.1">
    <property type="nucleotide sequence ID" value="NZ_CP060697.1"/>
</dbReference>
<evidence type="ECO:0000313" key="2">
    <source>
        <dbReference type="Proteomes" id="UP000515861"/>
    </source>
</evidence>
<organism evidence="1 2">
    <name type="scientific">Sphingomonas sabuli</name>
    <dbReference type="NCBI Taxonomy" id="2764186"/>
    <lineage>
        <taxon>Bacteria</taxon>
        <taxon>Pseudomonadati</taxon>
        <taxon>Pseudomonadota</taxon>
        <taxon>Alphaproteobacteria</taxon>
        <taxon>Sphingomonadales</taxon>
        <taxon>Sphingomonadaceae</taxon>
        <taxon>Sphingomonas</taxon>
    </lineage>
</organism>
<sequence>MLMSSMLIGASLAASPVPPAARQDVIPQDRYPALWVINDADTVIYLFGTFHALDSRSEWFGQAVKTAFTESDQLILETLVPRPELAPPPPPPVGAGNIERIPVARSSFLGDSNAVMKAGRSNGLSYDHGADAVLRYAAAAAGKPVGELESFAFQIRMFSALPPAPQAGAQMVNGEDGMAALLTQLKAAWNRGDIDSFSPMLMKMRDQSPQMYRTLFVERNSRWAQWIAQRLETPGTVFVAVGAGHLSGPDSVQNQLAWRGVRSARVN</sequence>
<accession>A0A7G9L2M5</accession>
<dbReference type="InterPro" id="IPR002816">
    <property type="entry name" value="TraB/PrgY/GumN_fam"/>
</dbReference>
<name>A0A7G9L2M5_9SPHN</name>
<dbReference type="PANTHER" id="PTHR40590:SF1">
    <property type="entry name" value="CYTOPLASMIC PROTEIN"/>
    <property type="match status" value="1"/>
</dbReference>
<dbReference type="EMBL" id="CP060697">
    <property type="protein sequence ID" value="QNM82874.1"/>
    <property type="molecule type" value="Genomic_DNA"/>
</dbReference>
<protein>
    <submittedName>
        <fullName evidence="1">TraB/GumN family protein</fullName>
    </submittedName>
</protein>
<reference evidence="1 2" key="1">
    <citation type="submission" date="2020-08" db="EMBL/GenBank/DDBJ databases">
        <title>Sphingomonas sp. sand1-3 16S ribosomal RNA gene Genome sequencing and assembly.</title>
        <authorList>
            <person name="Kang M."/>
        </authorList>
    </citation>
    <scope>NUCLEOTIDE SEQUENCE [LARGE SCALE GENOMIC DNA]</scope>
    <source>
        <strain evidence="2">sand1-3</strain>
    </source>
</reference>
<dbReference type="AlphaFoldDB" id="A0A7G9L2M5"/>
<dbReference type="CDD" id="cd14789">
    <property type="entry name" value="Tiki"/>
    <property type="match status" value="1"/>
</dbReference>
<dbReference type="InterPro" id="IPR047111">
    <property type="entry name" value="YbaP-like"/>
</dbReference>
<dbReference type="PANTHER" id="PTHR40590">
    <property type="entry name" value="CYTOPLASMIC PROTEIN-RELATED"/>
    <property type="match status" value="1"/>
</dbReference>